<dbReference type="PANTHER" id="PTHR37540">
    <property type="entry name" value="TRANSCRIPTION FACTOR (ACR-2), PUTATIVE-RELATED-RELATED"/>
    <property type="match status" value="1"/>
</dbReference>
<dbReference type="AlphaFoldDB" id="A0A0D2AYG9"/>
<dbReference type="EMBL" id="KN847498">
    <property type="protein sequence ID" value="KIW11763.1"/>
    <property type="molecule type" value="Genomic_DNA"/>
</dbReference>
<dbReference type="PANTHER" id="PTHR37540:SF5">
    <property type="entry name" value="TRANSCRIPTION FACTOR DOMAIN-CONTAINING PROTEIN"/>
    <property type="match status" value="1"/>
</dbReference>
<proteinExistence type="predicted"/>
<protein>
    <recommendedName>
        <fullName evidence="3">Transcription factor domain-containing protein</fullName>
    </recommendedName>
</protein>
<accession>A0A0D2AYG9</accession>
<dbReference type="RefSeq" id="XP_016231979.1">
    <property type="nucleotide sequence ID" value="XM_016383356.1"/>
</dbReference>
<dbReference type="OrthoDB" id="4159781at2759"/>
<evidence type="ECO:0000313" key="1">
    <source>
        <dbReference type="EMBL" id="KIW11763.1"/>
    </source>
</evidence>
<evidence type="ECO:0008006" key="3">
    <source>
        <dbReference type="Google" id="ProtNLM"/>
    </source>
</evidence>
<dbReference type="Proteomes" id="UP000053328">
    <property type="component" value="Unassembled WGS sequence"/>
</dbReference>
<organism evidence="1 2">
    <name type="scientific">Exophiala spinifera</name>
    <dbReference type="NCBI Taxonomy" id="91928"/>
    <lineage>
        <taxon>Eukaryota</taxon>
        <taxon>Fungi</taxon>
        <taxon>Dikarya</taxon>
        <taxon>Ascomycota</taxon>
        <taxon>Pezizomycotina</taxon>
        <taxon>Eurotiomycetes</taxon>
        <taxon>Chaetothyriomycetidae</taxon>
        <taxon>Chaetothyriales</taxon>
        <taxon>Herpotrichiellaceae</taxon>
        <taxon>Exophiala</taxon>
    </lineage>
</organism>
<sequence length="326" mass="36773">MATVLQVQRLQGRPGGDCFWYHRGGAIAALNKDLSDSKPQVTDAMFCAVGMLAYIESRVPDLRTHSASMHIAALDRFLEMRHGMLSVELYGMLLRLSLWCDINPPLTVPPVSNPKASVDATSNVKLPIFSRHSDPTLSPSDVFDDIRRLVALREEYGCDPLPHGRDRERSLAYLELVSHRLHRTARSLPHSLLVSTAETIVLRCIRLGQILFMYTVSPAMSVSGVYSRSIADALRLCLEQTNPENGDAVYWSPEVLCWLLFNGAITNQAKVTQKWYFSRLREFLHSQSISHFDQVEVLLRKVCWLEDQFGVACRTLYRDLVLAVDG</sequence>
<dbReference type="GeneID" id="27336118"/>
<dbReference type="VEuPathDB" id="FungiDB:PV08_09035"/>
<keyword evidence="2" id="KW-1185">Reference proteome</keyword>
<name>A0A0D2AYG9_9EURO</name>
<dbReference type="HOGENOM" id="CLU_852673_0_0_1"/>
<evidence type="ECO:0000313" key="2">
    <source>
        <dbReference type="Proteomes" id="UP000053328"/>
    </source>
</evidence>
<reference evidence="1 2" key="1">
    <citation type="submission" date="2015-01" db="EMBL/GenBank/DDBJ databases">
        <title>The Genome Sequence of Exophiala spinifera CBS89968.</title>
        <authorList>
            <consortium name="The Broad Institute Genomics Platform"/>
            <person name="Cuomo C."/>
            <person name="de Hoog S."/>
            <person name="Gorbushina A."/>
            <person name="Stielow B."/>
            <person name="Teixiera M."/>
            <person name="Abouelleil A."/>
            <person name="Chapman S.B."/>
            <person name="Priest M."/>
            <person name="Young S.K."/>
            <person name="Wortman J."/>
            <person name="Nusbaum C."/>
            <person name="Birren B."/>
        </authorList>
    </citation>
    <scope>NUCLEOTIDE SEQUENCE [LARGE SCALE GENOMIC DNA]</scope>
    <source>
        <strain evidence="1 2">CBS 89968</strain>
    </source>
</reference>
<gene>
    <name evidence="1" type="ORF">PV08_09035</name>
</gene>